<evidence type="ECO:0000256" key="2">
    <source>
        <dbReference type="ARBA" id="ARBA00022679"/>
    </source>
</evidence>
<accession>A0AAD4G7P0</accession>
<dbReference type="PROSITE" id="PS51158">
    <property type="entry name" value="ALPHA_KINASE"/>
    <property type="match status" value="1"/>
</dbReference>
<dbReference type="GO" id="GO:0004674">
    <property type="term" value="F:protein serine/threonine kinase activity"/>
    <property type="evidence" value="ECO:0007669"/>
    <property type="project" value="UniProtKB-KW"/>
</dbReference>
<dbReference type="Proteomes" id="UP001194468">
    <property type="component" value="Unassembled WGS sequence"/>
</dbReference>
<reference evidence="5" key="1">
    <citation type="submission" date="2019-10" db="EMBL/GenBank/DDBJ databases">
        <authorList>
            <consortium name="DOE Joint Genome Institute"/>
            <person name="Kuo A."/>
            <person name="Miyauchi S."/>
            <person name="Kiss E."/>
            <person name="Drula E."/>
            <person name="Kohler A."/>
            <person name="Sanchez-Garcia M."/>
            <person name="Andreopoulos B."/>
            <person name="Barry K.W."/>
            <person name="Bonito G."/>
            <person name="Buee M."/>
            <person name="Carver A."/>
            <person name="Chen C."/>
            <person name="Cichocki N."/>
            <person name="Clum A."/>
            <person name="Culley D."/>
            <person name="Crous P.W."/>
            <person name="Fauchery L."/>
            <person name="Girlanda M."/>
            <person name="Hayes R."/>
            <person name="Keri Z."/>
            <person name="LaButti K."/>
            <person name="Lipzen A."/>
            <person name="Lombard V."/>
            <person name="Magnuson J."/>
            <person name="Maillard F."/>
            <person name="Morin E."/>
            <person name="Murat C."/>
            <person name="Nolan M."/>
            <person name="Ohm R."/>
            <person name="Pangilinan J."/>
            <person name="Pereira M."/>
            <person name="Perotto S."/>
            <person name="Peter M."/>
            <person name="Riley R."/>
            <person name="Sitrit Y."/>
            <person name="Stielow B."/>
            <person name="Szollosi G."/>
            <person name="Zifcakova L."/>
            <person name="Stursova M."/>
            <person name="Spatafora J.W."/>
            <person name="Tedersoo L."/>
            <person name="Vaario L.-M."/>
            <person name="Yamada A."/>
            <person name="Yan M."/>
            <person name="Wang P."/>
            <person name="Xu J."/>
            <person name="Bruns T."/>
            <person name="Baldrian P."/>
            <person name="Vilgalys R."/>
            <person name="Henrissat B."/>
            <person name="Grigoriev I.V."/>
            <person name="Hibbett D."/>
            <person name="Nagy L.G."/>
            <person name="Martin F.M."/>
        </authorList>
    </citation>
    <scope>NUCLEOTIDE SEQUENCE</scope>
    <source>
        <strain evidence="5">BED1</strain>
    </source>
</reference>
<keyword evidence="1" id="KW-0723">Serine/threonine-protein kinase</keyword>
<dbReference type="AlphaFoldDB" id="A0AAD4G7P0"/>
<comment type="caution">
    <text evidence="5">The sequence shown here is derived from an EMBL/GenBank/DDBJ whole genome shotgun (WGS) entry which is preliminary data.</text>
</comment>
<evidence type="ECO:0000313" key="5">
    <source>
        <dbReference type="EMBL" id="KAF8424003.1"/>
    </source>
</evidence>
<sequence>MSNPFDIKMVERFSGHIRVDANETTMLGVGAFKTAQAIELTLFPLRSSGIGCIASHSIAGKRPYLNPTGGIGRRPYIRFSMGDESRRLYREANVLYWAMALLDFSYEYIDQCIADAEEPPPFDIPRLRFVEAGLLFAYAADRADSTQGPGSKSGTVATTYLAEEIIDGDFFKYIHNGSASPRLFSDPMADDIAEFLAFTQHVQYNKTGGLVYVSDYQGSTTLLTDPQILTHPDVGDGLSLFGDGNVKKGVELFEEQHSCSTNKYCSWPGFNMAEFGSEGDSDL</sequence>
<dbReference type="InterPro" id="IPR004166">
    <property type="entry name" value="a-kinase_dom"/>
</dbReference>
<dbReference type="Gene3D" id="3.20.200.10">
    <property type="entry name" value="MHCK/EF2 kinase"/>
    <property type="match status" value="1"/>
</dbReference>
<keyword evidence="2" id="KW-0808">Transferase</keyword>
<protein>
    <recommendedName>
        <fullName evidence="4">Alpha-type protein kinase domain-containing protein</fullName>
    </recommendedName>
</protein>
<proteinExistence type="predicted"/>
<evidence type="ECO:0000256" key="1">
    <source>
        <dbReference type="ARBA" id="ARBA00022527"/>
    </source>
</evidence>
<dbReference type="GO" id="GO:0005524">
    <property type="term" value="F:ATP binding"/>
    <property type="evidence" value="ECO:0007669"/>
    <property type="project" value="InterPro"/>
</dbReference>
<evidence type="ECO:0000256" key="3">
    <source>
        <dbReference type="ARBA" id="ARBA00022777"/>
    </source>
</evidence>
<dbReference type="EMBL" id="WHUW01000107">
    <property type="protein sequence ID" value="KAF8424003.1"/>
    <property type="molecule type" value="Genomic_DNA"/>
</dbReference>
<name>A0AAD4G7P0_BOLED</name>
<gene>
    <name evidence="5" type="ORF">L210DRAFT_3653609</name>
</gene>
<feature type="domain" description="Alpha-type protein kinase" evidence="4">
    <location>
        <begin position="1"/>
        <end position="275"/>
    </location>
</feature>
<evidence type="ECO:0000313" key="6">
    <source>
        <dbReference type="Proteomes" id="UP001194468"/>
    </source>
</evidence>
<reference evidence="5" key="2">
    <citation type="journal article" date="2020" name="Nat. Commun.">
        <title>Large-scale genome sequencing of mycorrhizal fungi provides insights into the early evolution of symbiotic traits.</title>
        <authorList>
            <person name="Miyauchi S."/>
            <person name="Kiss E."/>
            <person name="Kuo A."/>
            <person name="Drula E."/>
            <person name="Kohler A."/>
            <person name="Sanchez-Garcia M."/>
            <person name="Morin E."/>
            <person name="Andreopoulos B."/>
            <person name="Barry K.W."/>
            <person name="Bonito G."/>
            <person name="Buee M."/>
            <person name="Carver A."/>
            <person name="Chen C."/>
            <person name="Cichocki N."/>
            <person name="Clum A."/>
            <person name="Culley D."/>
            <person name="Crous P.W."/>
            <person name="Fauchery L."/>
            <person name="Girlanda M."/>
            <person name="Hayes R.D."/>
            <person name="Keri Z."/>
            <person name="LaButti K."/>
            <person name="Lipzen A."/>
            <person name="Lombard V."/>
            <person name="Magnuson J."/>
            <person name="Maillard F."/>
            <person name="Murat C."/>
            <person name="Nolan M."/>
            <person name="Ohm R.A."/>
            <person name="Pangilinan J."/>
            <person name="Pereira M.F."/>
            <person name="Perotto S."/>
            <person name="Peter M."/>
            <person name="Pfister S."/>
            <person name="Riley R."/>
            <person name="Sitrit Y."/>
            <person name="Stielow J.B."/>
            <person name="Szollosi G."/>
            <person name="Zifcakova L."/>
            <person name="Stursova M."/>
            <person name="Spatafora J.W."/>
            <person name="Tedersoo L."/>
            <person name="Vaario L.M."/>
            <person name="Yamada A."/>
            <person name="Yan M."/>
            <person name="Wang P."/>
            <person name="Xu J."/>
            <person name="Bruns T."/>
            <person name="Baldrian P."/>
            <person name="Vilgalys R."/>
            <person name="Dunand C."/>
            <person name="Henrissat B."/>
            <person name="Grigoriev I.V."/>
            <person name="Hibbett D."/>
            <person name="Nagy L.G."/>
            <person name="Martin F.M."/>
        </authorList>
    </citation>
    <scope>NUCLEOTIDE SEQUENCE</scope>
    <source>
        <strain evidence="5">BED1</strain>
    </source>
</reference>
<dbReference type="InterPro" id="IPR011009">
    <property type="entry name" value="Kinase-like_dom_sf"/>
</dbReference>
<organism evidence="5 6">
    <name type="scientific">Boletus edulis BED1</name>
    <dbReference type="NCBI Taxonomy" id="1328754"/>
    <lineage>
        <taxon>Eukaryota</taxon>
        <taxon>Fungi</taxon>
        <taxon>Dikarya</taxon>
        <taxon>Basidiomycota</taxon>
        <taxon>Agaricomycotina</taxon>
        <taxon>Agaricomycetes</taxon>
        <taxon>Agaricomycetidae</taxon>
        <taxon>Boletales</taxon>
        <taxon>Boletineae</taxon>
        <taxon>Boletaceae</taxon>
        <taxon>Boletoideae</taxon>
        <taxon>Boletus</taxon>
    </lineage>
</organism>
<keyword evidence="6" id="KW-1185">Reference proteome</keyword>
<dbReference type="Pfam" id="PF02816">
    <property type="entry name" value="Alpha_kinase"/>
    <property type="match status" value="1"/>
</dbReference>
<evidence type="ECO:0000259" key="4">
    <source>
        <dbReference type="PROSITE" id="PS51158"/>
    </source>
</evidence>
<dbReference type="SUPFAM" id="SSF56112">
    <property type="entry name" value="Protein kinase-like (PK-like)"/>
    <property type="match status" value="1"/>
</dbReference>
<keyword evidence="3" id="KW-0418">Kinase</keyword>